<evidence type="ECO:0000256" key="1">
    <source>
        <dbReference type="SAM" id="MobiDB-lite"/>
    </source>
</evidence>
<comment type="caution">
    <text evidence="2">The sequence shown here is derived from an EMBL/GenBank/DDBJ whole genome shotgun (WGS) entry which is preliminary data.</text>
</comment>
<evidence type="ECO:0000313" key="3">
    <source>
        <dbReference type="Proteomes" id="UP001165143"/>
    </source>
</evidence>
<protein>
    <submittedName>
        <fullName evidence="2">Uncharacterized protein</fullName>
    </submittedName>
</protein>
<accession>A0A9W6PIN6</accession>
<gene>
    <name evidence="2" type="ORF">Kpho01_35580</name>
</gene>
<dbReference type="RefSeq" id="WP_051777544.1">
    <property type="nucleotide sequence ID" value="NZ_BSRX01000019.1"/>
</dbReference>
<feature type="region of interest" description="Disordered" evidence="1">
    <location>
        <begin position="303"/>
        <end position="332"/>
    </location>
</feature>
<dbReference type="EMBL" id="BSRX01000019">
    <property type="protein sequence ID" value="GLW55547.1"/>
    <property type="molecule type" value="Genomic_DNA"/>
</dbReference>
<dbReference type="AlphaFoldDB" id="A0A9W6PIN6"/>
<dbReference type="Proteomes" id="UP001165143">
    <property type="component" value="Unassembled WGS sequence"/>
</dbReference>
<dbReference type="OrthoDB" id="4316573at2"/>
<organism evidence="2 3">
    <name type="scientific">Kitasatospora phosalacinea</name>
    <dbReference type="NCBI Taxonomy" id="2065"/>
    <lineage>
        <taxon>Bacteria</taxon>
        <taxon>Bacillati</taxon>
        <taxon>Actinomycetota</taxon>
        <taxon>Actinomycetes</taxon>
        <taxon>Kitasatosporales</taxon>
        <taxon>Streptomycetaceae</taxon>
        <taxon>Kitasatospora</taxon>
    </lineage>
</organism>
<reference evidence="2" key="1">
    <citation type="submission" date="2023-02" db="EMBL/GenBank/DDBJ databases">
        <title>Kitasatospora phosalacinea NBRC 14362.</title>
        <authorList>
            <person name="Ichikawa N."/>
            <person name="Sato H."/>
            <person name="Tonouchi N."/>
        </authorList>
    </citation>
    <scope>NUCLEOTIDE SEQUENCE</scope>
    <source>
        <strain evidence="2">NBRC 14362</strain>
    </source>
</reference>
<proteinExistence type="predicted"/>
<name>A0A9W6PIN6_9ACTN</name>
<feature type="compositionally biased region" description="Pro residues" evidence="1">
    <location>
        <begin position="312"/>
        <end position="323"/>
    </location>
</feature>
<evidence type="ECO:0000313" key="2">
    <source>
        <dbReference type="EMBL" id="GLW55547.1"/>
    </source>
</evidence>
<feature type="region of interest" description="Disordered" evidence="1">
    <location>
        <begin position="344"/>
        <end position="367"/>
    </location>
</feature>
<sequence length="445" mass="48540">MANGVFHTVYGIEINLTRPDLGHPDRPGLLAEITAPVDRRDRELLQCLQHHREGRCGAEEQGGERSPWMHVRRSTVGTRTTWVAAHLPARRPPTAGEDDRRKALQERIARAADRHGCRYEVGARTGGGRARSDVLVTGPGGLRIGWAAPCAQVTAETVRRRSRAAAEHGIVPLWVTCDERAAPVDRAPWARVDDLPWQRIASRAPMAVRAGVRHLQQWKCLRGSARACPLNGSWCGRLHTGWYLPALCLPSRPPTEVDELVGASAAGELVPMRVPLQSDASAVARMWVPAADRDRWRETFAADDPPAAAPAAPAPDPAAPDPAPDAGVSYSGEELDPVCRYGEEDFAYDDPRPRTRRRARPRDGHADAVALHTRDTVPERLLTVPRQARRGLAVTPEQRHRAAAALDCHVADVGPCAGCGAPINRYGPRGVHACAPCRARVLARR</sequence>